<feature type="transmembrane region" description="Helical" evidence="6">
    <location>
        <begin position="178"/>
        <end position="199"/>
    </location>
</feature>
<evidence type="ECO:0000313" key="10">
    <source>
        <dbReference type="Proteomes" id="UP000198823"/>
    </source>
</evidence>
<dbReference type="EMBL" id="RWGW01000006">
    <property type="protein sequence ID" value="RSK34949.1"/>
    <property type="molecule type" value="Genomic_DNA"/>
</dbReference>
<accession>A0A1G7E3K9</accession>
<evidence type="ECO:0000313" key="11">
    <source>
        <dbReference type="Proteomes" id="UP000272481"/>
    </source>
</evidence>
<keyword evidence="4 6" id="KW-1133">Transmembrane helix</keyword>
<feature type="transmembrane region" description="Helical" evidence="6">
    <location>
        <begin position="101"/>
        <end position="121"/>
    </location>
</feature>
<evidence type="ECO:0000256" key="3">
    <source>
        <dbReference type="ARBA" id="ARBA00022692"/>
    </source>
</evidence>
<dbReference type="PANTHER" id="PTHR31272">
    <property type="entry name" value="CYTOCHROME C-TYPE BIOGENESIS PROTEIN HI_1454-RELATED"/>
    <property type="match status" value="1"/>
</dbReference>
<dbReference type="Proteomes" id="UP000198823">
    <property type="component" value="Unassembled WGS sequence"/>
</dbReference>
<evidence type="ECO:0000313" key="9">
    <source>
        <dbReference type="EMBL" id="SDE58293.1"/>
    </source>
</evidence>
<dbReference type="Pfam" id="PF02683">
    <property type="entry name" value="DsbD_TM"/>
    <property type="match status" value="1"/>
</dbReference>
<evidence type="ECO:0000256" key="1">
    <source>
        <dbReference type="ARBA" id="ARBA00004141"/>
    </source>
</evidence>
<keyword evidence="5 6" id="KW-0472">Membrane</keyword>
<reference evidence="8 11" key="2">
    <citation type="submission" date="2018-12" db="EMBL/GenBank/DDBJ databases">
        <title>Comparitive functional genomics of dry heat resistant strains isolated from the viking spacecraft.</title>
        <authorList>
            <person name="Seuylemezian A."/>
            <person name="Vaishampayan P."/>
        </authorList>
    </citation>
    <scope>NUCLEOTIDE SEQUENCE [LARGE SCALE GENOMIC DNA]</scope>
    <source>
        <strain evidence="8 11">M6-11</strain>
    </source>
</reference>
<feature type="domain" description="Cytochrome C biogenesis protein transmembrane" evidence="7">
    <location>
        <begin position="11"/>
        <end position="226"/>
    </location>
</feature>
<dbReference type="AlphaFoldDB" id="A0A1G7E3K9"/>
<dbReference type="GO" id="GO:0017004">
    <property type="term" value="P:cytochrome complex assembly"/>
    <property type="evidence" value="ECO:0007669"/>
    <property type="project" value="InterPro"/>
</dbReference>
<dbReference type="STRING" id="426756.SAMN04488126_11251"/>
<evidence type="ECO:0000256" key="4">
    <source>
        <dbReference type="ARBA" id="ARBA00022989"/>
    </source>
</evidence>
<feature type="transmembrane region" description="Helical" evidence="6">
    <location>
        <begin position="61"/>
        <end position="81"/>
    </location>
</feature>
<name>A0A1G7E3K9_9BACL</name>
<reference evidence="9 10" key="1">
    <citation type="submission" date="2016-10" db="EMBL/GenBank/DDBJ databases">
        <authorList>
            <person name="de Groot N.N."/>
        </authorList>
    </citation>
    <scope>NUCLEOTIDE SEQUENCE [LARGE SCALE GENOMIC DNA]</scope>
    <source>
        <strain evidence="9 10">CGMCC 1.6762</strain>
    </source>
</reference>
<dbReference type="EMBL" id="FNAR01000012">
    <property type="protein sequence ID" value="SDE58293.1"/>
    <property type="molecule type" value="Genomic_DNA"/>
</dbReference>
<evidence type="ECO:0000259" key="7">
    <source>
        <dbReference type="Pfam" id="PF02683"/>
    </source>
</evidence>
<comment type="subcellular location">
    <subcellularLocation>
        <location evidence="1">Membrane</location>
        <topology evidence="1">Multi-pass membrane protein</topology>
    </subcellularLocation>
</comment>
<dbReference type="OrthoDB" id="9803065at2"/>
<keyword evidence="11" id="KW-1185">Reference proteome</keyword>
<dbReference type="RefSeq" id="WP_092097534.1">
    <property type="nucleotide sequence ID" value="NZ_FNAR01000012.1"/>
</dbReference>
<feature type="transmembrane region" description="Helical" evidence="6">
    <location>
        <begin position="12"/>
        <end position="40"/>
    </location>
</feature>
<dbReference type="InterPro" id="IPR051790">
    <property type="entry name" value="Cytochrome_c-biogenesis_DsbD"/>
</dbReference>
<keyword evidence="3 6" id="KW-0812">Transmembrane</keyword>
<evidence type="ECO:0000256" key="6">
    <source>
        <dbReference type="SAM" id="Phobius"/>
    </source>
</evidence>
<dbReference type="GO" id="GO:0016020">
    <property type="term" value="C:membrane"/>
    <property type="evidence" value="ECO:0007669"/>
    <property type="project" value="UniProtKB-SubCell"/>
</dbReference>
<sequence length="252" mass="27079">MDMITADTSILLAMILALGAGAISFLSPCVLPLFPAYLSYITGISTMELQDQPTAPIRRKLLSHSIVFLLGIAVIFMSLGAGSTFIGQWGLGLLTGNTGMFIQQIAGILIVFMGFLVGGWLQIPGFMRERRLQISKSGTSYAGTFVVGIGFAAGWTPCIGPIFASILLLSAAQPAQGMVYTALYVLGFSIPFLLLTFFIGSTKWLVRKSGWIIKAGGAIMIIMGLLLFFGQMPKIAAYLLELIDDTWFSKLG</sequence>
<comment type="similarity">
    <text evidence="2">Belongs to the DsbD family.</text>
</comment>
<gene>
    <name evidence="8" type="ORF">EJA12_04545</name>
    <name evidence="9" type="ORF">SAMN04488126_11251</name>
</gene>
<protein>
    <submittedName>
        <fullName evidence="8">Cytochrome c biogenesis protein CcdA</fullName>
    </submittedName>
    <submittedName>
        <fullName evidence="9">Cytochrome c-type biogenesis protein</fullName>
    </submittedName>
</protein>
<dbReference type="InterPro" id="IPR003834">
    <property type="entry name" value="Cyt_c_assmbl_TM_dom"/>
</dbReference>
<evidence type="ECO:0000313" key="8">
    <source>
        <dbReference type="EMBL" id="RSK34949.1"/>
    </source>
</evidence>
<organism evidence="9 10">
    <name type="scientific">Bhargavaea beijingensis</name>
    <dbReference type="NCBI Taxonomy" id="426756"/>
    <lineage>
        <taxon>Bacteria</taxon>
        <taxon>Bacillati</taxon>
        <taxon>Bacillota</taxon>
        <taxon>Bacilli</taxon>
        <taxon>Bacillales</taxon>
        <taxon>Caryophanaceae</taxon>
        <taxon>Bhargavaea</taxon>
    </lineage>
</organism>
<dbReference type="PANTHER" id="PTHR31272:SF4">
    <property type="entry name" value="CYTOCHROME C-TYPE BIOGENESIS PROTEIN HI_1454-RELATED"/>
    <property type="match status" value="1"/>
</dbReference>
<dbReference type="Proteomes" id="UP000272481">
    <property type="component" value="Unassembled WGS sequence"/>
</dbReference>
<proteinExistence type="inferred from homology"/>
<evidence type="ECO:0000256" key="2">
    <source>
        <dbReference type="ARBA" id="ARBA00006143"/>
    </source>
</evidence>
<evidence type="ECO:0000256" key="5">
    <source>
        <dbReference type="ARBA" id="ARBA00023136"/>
    </source>
</evidence>
<feature type="transmembrane region" description="Helical" evidence="6">
    <location>
        <begin position="211"/>
        <end position="230"/>
    </location>
</feature>
<feature type="transmembrane region" description="Helical" evidence="6">
    <location>
        <begin position="142"/>
        <end position="172"/>
    </location>
</feature>